<organism evidence="1 2">
    <name type="scientific">Paenibacillus sepulcri</name>
    <dbReference type="NCBI Taxonomy" id="359917"/>
    <lineage>
        <taxon>Bacteria</taxon>
        <taxon>Bacillati</taxon>
        <taxon>Bacillota</taxon>
        <taxon>Bacilli</taxon>
        <taxon>Bacillales</taxon>
        <taxon>Paenibacillaceae</taxon>
        <taxon>Paenibacillus</taxon>
    </lineage>
</organism>
<evidence type="ECO:0000313" key="2">
    <source>
        <dbReference type="Proteomes" id="UP001519887"/>
    </source>
</evidence>
<keyword evidence="2" id="KW-1185">Reference proteome</keyword>
<dbReference type="NCBIfam" id="TIGR03721">
    <property type="entry name" value="exospore_TM"/>
    <property type="match status" value="1"/>
</dbReference>
<protein>
    <submittedName>
        <fullName evidence="1">Uncharacterized protein</fullName>
    </submittedName>
</protein>
<gene>
    <name evidence="1" type="ORF">K0U00_49395</name>
</gene>
<reference evidence="1 2" key="1">
    <citation type="submission" date="2021-07" db="EMBL/GenBank/DDBJ databases">
        <title>Paenibacillus radiodurans sp. nov., isolated from the southeastern edge of Tengger Desert.</title>
        <authorList>
            <person name="Zhang G."/>
        </authorList>
    </citation>
    <scope>NUCLEOTIDE SEQUENCE [LARGE SCALE GENOMIC DNA]</scope>
    <source>
        <strain evidence="1 2">CCM 7311</strain>
    </source>
</reference>
<feature type="non-terminal residue" evidence="1">
    <location>
        <position position="116"/>
    </location>
</feature>
<dbReference type="Proteomes" id="UP001519887">
    <property type="component" value="Unassembled WGS sequence"/>
</dbReference>
<name>A0ABS7CMG0_9BACL</name>
<sequence>MSTIVEGVAGTAGLLGFGSSASTVTLLDGTIDLTGTALGPLLDFAFSMPRDGTISAISAFFSNTVALALGATVATITAQLYSAPATSNVFTPIPGAAVTLAPPLTGAVALGGISSG</sequence>
<comment type="caution">
    <text evidence="1">The sequence shown here is derived from an EMBL/GenBank/DDBJ whole genome shotgun (WGS) entry which is preliminary data.</text>
</comment>
<dbReference type="InterPro" id="IPR021210">
    <property type="entry name" value="Exosporium_BclB"/>
</dbReference>
<dbReference type="EMBL" id="JAHZIK010003573">
    <property type="protein sequence ID" value="MBW7462092.1"/>
    <property type="molecule type" value="Genomic_DNA"/>
</dbReference>
<accession>A0ABS7CMG0</accession>
<evidence type="ECO:0000313" key="1">
    <source>
        <dbReference type="EMBL" id="MBW7462092.1"/>
    </source>
</evidence>
<proteinExistence type="predicted"/>